<keyword evidence="7" id="KW-0067">ATP-binding</keyword>
<keyword evidence="10" id="KW-0234">DNA repair</keyword>
<dbReference type="PANTHER" id="PTHR43152:SF2">
    <property type="entry name" value="DRUG RESISTANCE ABC TRANSPORTER"/>
    <property type="match status" value="1"/>
</dbReference>
<dbReference type="Proteomes" id="UP000256661">
    <property type="component" value="Unassembled WGS sequence"/>
</dbReference>
<evidence type="ECO:0000256" key="1">
    <source>
        <dbReference type="ARBA" id="ARBA00004496"/>
    </source>
</evidence>
<evidence type="ECO:0000256" key="12">
    <source>
        <dbReference type="ARBA" id="ARBA00039316"/>
    </source>
</evidence>
<reference evidence="15 16" key="1">
    <citation type="submission" date="2018-08" db="EMBL/GenBank/DDBJ databases">
        <title>Sequencing the genomes of 1000 actinobacteria strains.</title>
        <authorList>
            <person name="Klenk H.-P."/>
        </authorList>
    </citation>
    <scope>NUCLEOTIDE SEQUENCE [LARGE SCALE GENOMIC DNA]</scope>
    <source>
        <strain evidence="15 16">DSM 43927</strain>
    </source>
</reference>
<dbReference type="OrthoDB" id="9809851at2"/>
<dbReference type="GO" id="GO:0016887">
    <property type="term" value="F:ATP hydrolysis activity"/>
    <property type="evidence" value="ECO:0007669"/>
    <property type="project" value="InterPro"/>
</dbReference>
<keyword evidence="4" id="KW-0547">Nucleotide-binding</keyword>
<dbReference type="GO" id="GO:0005524">
    <property type="term" value="F:ATP binding"/>
    <property type="evidence" value="ECO:0007669"/>
    <property type="project" value="UniProtKB-KW"/>
</dbReference>
<evidence type="ECO:0000256" key="13">
    <source>
        <dbReference type="ARBA" id="ARBA00042156"/>
    </source>
</evidence>
<dbReference type="PANTHER" id="PTHR43152">
    <property type="entry name" value="UVRABC SYSTEM PROTEIN A"/>
    <property type="match status" value="1"/>
</dbReference>
<dbReference type="PROSITE" id="PS50893">
    <property type="entry name" value="ABC_TRANSPORTER_2"/>
    <property type="match status" value="2"/>
</dbReference>
<comment type="caution">
    <text evidence="15">The sequence shown here is derived from an EMBL/GenBank/DDBJ whole genome shotgun (WGS) entry which is preliminary data.</text>
</comment>
<evidence type="ECO:0000256" key="3">
    <source>
        <dbReference type="ARBA" id="ARBA00022737"/>
    </source>
</evidence>
<proteinExistence type="inferred from homology"/>
<dbReference type="InterPro" id="IPR003439">
    <property type="entry name" value="ABC_transporter-like_ATP-bd"/>
</dbReference>
<evidence type="ECO:0000256" key="8">
    <source>
        <dbReference type="ARBA" id="ARBA00022881"/>
    </source>
</evidence>
<evidence type="ECO:0000313" key="15">
    <source>
        <dbReference type="EMBL" id="REE97919.1"/>
    </source>
</evidence>
<dbReference type="InterPro" id="IPR003593">
    <property type="entry name" value="AAA+_ATPase"/>
</dbReference>
<gene>
    <name evidence="15" type="ORF">DFJ69_3399</name>
</gene>
<evidence type="ECO:0000256" key="6">
    <source>
        <dbReference type="ARBA" id="ARBA00022769"/>
    </source>
</evidence>
<sequence length="799" mass="84790">MSMATRGDGQPGGVHVADGHDLIRVHGARANNLKDVSVEIPKRRLTVFTGVSGSGKSSLVFSTIAAESQRLINETYSAFVQGFMPTLARPEVDVLEGLTTAIIVDQQRMGADPRSTVGTATDANAMLRILFSRLGQPHIGPPNAYSFNVPSVRASGAITVERGSKGENKAEKVSFTRTGGMCTGCEGRGTASDIDLTQLYDDSKSIAEGAFTIPGWKSDSWWTVGIYAESGFVDPKKPIREFSEQEMRDFLYKEPTKVKVNNVNLTYEGLIPKIQKSFLAKDREAMQPHIRAFVDRAVTFTACPECDGTRLSAEARSSKIKGISIADTCAMQISDLAAWVRDLDEPSVAPLLATLRQTLDSFVEIGLGYLSLDRASGTLSGGEAQRVKMIRHLGSSLTDTTYVFDEPTTGLHPHDIQRMNDLLLRLRDKGNTVLVVEHKPETILIADHIVDLGPGAGTAGGTVCYEGSVEGLRGSGTITGRHFDDRAAVKEKVRTPSGTLEIRGATAHNLRDVDVDVPLGVLVVVTGVAGSGKSSLIHGSIPAGAGVVSVDQGAIRGSRRSNPATYTGLLDPIRKAFAKANGVKPALFSANSEGACPACNGAGVIFTDLAMMAGVATTCEDCEGKRFDASVLEYHFGGRDISEVLAMSVAEAEEFFGAGDARTPAAHKILQRLADVGLGYLTLGQPLTTLSGGERQRLKLATHMAEKGGVYVLDEPTAGLHLADVEQLLGLLDRLVESGKSVIVIEHHQAVMAHADWIIDLGPGAGHDGGRVVFEGTPADLVAARSTLTGEHLAAYVGG</sequence>
<evidence type="ECO:0000256" key="11">
    <source>
        <dbReference type="ARBA" id="ARBA00038000"/>
    </source>
</evidence>
<evidence type="ECO:0000256" key="9">
    <source>
        <dbReference type="ARBA" id="ARBA00023125"/>
    </source>
</evidence>
<dbReference type="EMBL" id="QTTT01000001">
    <property type="protein sequence ID" value="REE97919.1"/>
    <property type="molecule type" value="Genomic_DNA"/>
</dbReference>
<accession>A0A3D9SPQ4</accession>
<keyword evidence="2" id="KW-0963">Cytoplasm</keyword>
<evidence type="ECO:0000256" key="5">
    <source>
        <dbReference type="ARBA" id="ARBA00022763"/>
    </source>
</evidence>
<dbReference type="Pfam" id="PF00005">
    <property type="entry name" value="ABC_tran"/>
    <property type="match status" value="1"/>
</dbReference>
<evidence type="ECO:0000256" key="7">
    <source>
        <dbReference type="ARBA" id="ARBA00022840"/>
    </source>
</evidence>
<evidence type="ECO:0000256" key="10">
    <source>
        <dbReference type="ARBA" id="ARBA00023204"/>
    </source>
</evidence>
<keyword evidence="9" id="KW-0238">DNA-binding</keyword>
<keyword evidence="6" id="KW-0228">DNA excision</keyword>
<dbReference type="RefSeq" id="WP_116023441.1">
    <property type="nucleotide sequence ID" value="NZ_QTTT01000001.1"/>
</dbReference>
<evidence type="ECO:0000259" key="14">
    <source>
        <dbReference type="PROSITE" id="PS50893"/>
    </source>
</evidence>
<dbReference type="GO" id="GO:0006281">
    <property type="term" value="P:DNA repair"/>
    <property type="evidence" value="ECO:0007669"/>
    <property type="project" value="UniProtKB-KW"/>
</dbReference>
<organism evidence="15 16">
    <name type="scientific">Thermomonospora umbrina</name>
    <dbReference type="NCBI Taxonomy" id="111806"/>
    <lineage>
        <taxon>Bacteria</taxon>
        <taxon>Bacillati</taxon>
        <taxon>Actinomycetota</taxon>
        <taxon>Actinomycetes</taxon>
        <taxon>Streptosporangiales</taxon>
        <taxon>Thermomonosporaceae</taxon>
        <taxon>Thermomonospora</taxon>
    </lineage>
</organism>
<keyword evidence="5" id="KW-0227">DNA damage</keyword>
<comment type="similarity">
    <text evidence="11">Belongs to the ABC transporter superfamily. UvrA family.</text>
</comment>
<name>A0A3D9SPQ4_9ACTN</name>
<dbReference type="InterPro" id="IPR027417">
    <property type="entry name" value="P-loop_NTPase"/>
</dbReference>
<keyword evidence="3" id="KW-0677">Repeat</keyword>
<feature type="domain" description="ABC transporter" evidence="14">
    <location>
        <begin position="17"/>
        <end position="479"/>
    </location>
</feature>
<evidence type="ECO:0000313" key="16">
    <source>
        <dbReference type="Proteomes" id="UP000256661"/>
    </source>
</evidence>
<evidence type="ECO:0000256" key="4">
    <source>
        <dbReference type="ARBA" id="ARBA00022741"/>
    </source>
</evidence>
<dbReference type="GO" id="GO:0005737">
    <property type="term" value="C:cytoplasm"/>
    <property type="evidence" value="ECO:0007669"/>
    <property type="project" value="UniProtKB-SubCell"/>
</dbReference>
<keyword evidence="8" id="KW-0267">Excision nuclease</keyword>
<dbReference type="SUPFAM" id="SSF52540">
    <property type="entry name" value="P-loop containing nucleoside triphosphate hydrolases"/>
    <property type="match status" value="2"/>
</dbReference>
<dbReference type="GO" id="GO:0003677">
    <property type="term" value="F:DNA binding"/>
    <property type="evidence" value="ECO:0007669"/>
    <property type="project" value="UniProtKB-KW"/>
</dbReference>
<dbReference type="SMART" id="SM00382">
    <property type="entry name" value="AAA"/>
    <property type="match status" value="2"/>
</dbReference>
<dbReference type="Gene3D" id="1.20.1580.10">
    <property type="entry name" value="ABC transporter ATPase like domain"/>
    <property type="match status" value="2"/>
</dbReference>
<protein>
    <recommendedName>
        <fullName evidence="12">UvrABC system protein A</fullName>
    </recommendedName>
    <alternativeName>
        <fullName evidence="13">Excinuclease ABC subunit A</fullName>
    </alternativeName>
</protein>
<dbReference type="GO" id="GO:0004518">
    <property type="term" value="F:nuclease activity"/>
    <property type="evidence" value="ECO:0007669"/>
    <property type="project" value="UniProtKB-KW"/>
</dbReference>
<dbReference type="AlphaFoldDB" id="A0A3D9SPQ4"/>
<evidence type="ECO:0000256" key="2">
    <source>
        <dbReference type="ARBA" id="ARBA00022490"/>
    </source>
</evidence>
<dbReference type="Gene3D" id="1.10.8.280">
    <property type="entry name" value="ABC transporter ATPase domain-like"/>
    <property type="match status" value="1"/>
</dbReference>
<dbReference type="Gene3D" id="3.40.50.300">
    <property type="entry name" value="P-loop containing nucleotide triphosphate hydrolases"/>
    <property type="match status" value="3"/>
</dbReference>
<comment type="subcellular location">
    <subcellularLocation>
        <location evidence="1">Cytoplasm</location>
    </subcellularLocation>
</comment>
<feature type="domain" description="ABC transporter" evidence="14">
    <location>
        <begin position="493"/>
        <end position="788"/>
    </location>
</feature>
<keyword evidence="16" id="KW-1185">Reference proteome</keyword>